<dbReference type="KEGG" id="psuu:Psuf_049860"/>
<dbReference type="RefSeq" id="WP_173159113.1">
    <property type="nucleotide sequence ID" value="NZ_AP022871.1"/>
</dbReference>
<dbReference type="GO" id="GO:0006646">
    <property type="term" value="P:phosphatidylethanolamine biosynthetic process"/>
    <property type="evidence" value="ECO:0007669"/>
    <property type="project" value="TreeGrafter"/>
</dbReference>
<gene>
    <name evidence="2" type="ORF">Psuf_049860</name>
</gene>
<dbReference type="CDD" id="cd05151">
    <property type="entry name" value="ChoK-like"/>
    <property type="match status" value="1"/>
</dbReference>
<dbReference type="GO" id="GO:0005737">
    <property type="term" value="C:cytoplasm"/>
    <property type="evidence" value="ECO:0007669"/>
    <property type="project" value="TreeGrafter"/>
</dbReference>
<dbReference type="AlphaFoldDB" id="A0A6F8YNW6"/>
<evidence type="ECO:0000313" key="2">
    <source>
        <dbReference type="EMBL" id="BCB87673.1"/>
    </source>
</evidence>
<keyword evidence="3" id="KW-1185">Reference proteome</keyword>
<organism evidence="2 3">
    <name type="scientific">Phytohabitans suffuscus</name>
    <dbReference type="NCBI Taxonomy" id="624315"/>
    <lineage>
        <taxon>Bacteria</taxon>
        <taxon>Bacillati</taxon>
        <taxon>Actinomycetota</taxon>
        <taxon>Actinomycetes</taxon>
        <taxon>Micromonosporales</taxon>
        <taxon>Micromonosporaceae</taxon>
    </lineage>
</organism>
<evidence type="ECO:0000259" key="1">
    <source>
        <dbReference type="Pfam" id="PF01636"/>
    </source>
</evidence>
<dbReference type="EMBL" id="AP022871">
    <property type="protein sequence ID" value="BCB87673.1"/>
    <property type="molecule type" value="Genomic_DNA"/>
</dbReference>
<dbReference type="Gene3D" id="3.90.1200.10">
    <property type="match status" value="1"/>
</dbReference>
<name>A0A6F8YNW6_9ACTN</name>
<protein>
    <recommendedName>
        <fullName evidence="1">Aminoglycoside phosphotransferase domain-containing protein</fullName>
    </recommendedName>
</protein>
<sequence>MGARTIQVEDVLGRVAVWSGQPVTHRPLTGGLSHHIWRVDVRGRSYVLRVLEPAVSAAGLGVPPPLEIENTRLAAESGAGARVYEVLPDVPALVLEFLPGRTLDAASVRQAGTIPRIAAACRVLHAGPRFGNDFDIIGKLYELLDVCRHNDLRLPDGYLERLSTVEHVRAALGVLPLPTVPCHNDLLPENFIADERSGDIRIVDYQLSGNNDPTFELGDIAAEADFDPDQVADLTAAYFGAETTPALIARVRLNLLLSNVTWTLWFSVHHGLLRDRDTAHQPAPSSQRSTFDYWAEAADKWGQACRDMDTPDLGRLMRAAAGRTSSLHP</sequence>
<dbReference type="Pfam" id="PF01636">
    <property type="entry name" value="APH"/>
    <property type="match status" value="1"/>
</dbReference>
<proteinExistence type="predicted"/>
<dbReference type="GO" id="GO:0004305">
    <property type="term" value="F:ethanolamine kinase activity"/>
    <property type="evidence" value="ECO:0007669"/>
    <property type="project" value="TreeGrafter"/>
</dbReference>
<dbReference type="InterPro" id="IPR011009">
    <property type="entry name" value="Kinase-like_dom_sf"/>
</dbReference>
<dbReference type="InterPro" id="IPR002575">
    <property type="entry name" value="Aminoglycoside_PTrfase"/>
</dbReference>
<accession>A0A6F8YNW6</accession>
<reference evidence="2 3" key="2">
    <citation type="submission" date="2020-03" db="EMBL/GenBank/DDBJ databases">
        <authorList>
            <person name="Ichikawa N."/>
            <person name="Kimura A."/>
            <person name="Kitahashi Y."/>
            <person name="Uohara A."/>
        </authorList>
    </citation>
    <scope>NUCLEOTIDE SEQUENCE [LARGE SCALE GENOMIC DNA]</scope>
    <source>
        <strain evidence="2 3">NBRC 105367</strain>
    </source>
</reference>
<evidence type="ECO:0000313" key="3">
    <source>
        <dbReference type="Proteomes" id="UP000503011"/>
    </source>
</evidence>
<dbReference type="PANTHER" id="PTHR22603:SF66">
    <property type="entry name" value="ETHANOLAMINE KINASE"/>
    <property type="match status" value="1"/>
</dbReference>
<dbReference type="PANTHER" id="PTHR22603">
    <property type="entry name" value="CHOLINE/ETHANOALAMINE KINASE"/>
    <property type="match status" value="1"/>
</dbReference>
<dbReference type="Proteomes" id="UP000503011">
    <property type="component" value="Chromosome"/>
</dbReference>
<dbReference type="Gene3D" id="3.30.200.20">
    <property type="entry name" value="Phosphorylase Kinase, domain 1"/>
    <property type="match status" value="1"/>
</dbReference>
<dbReference type="SUPFAM" id="SSF56112">
    <property type="entry name" value="Protein kinase-like (PK-like)"/>
    <property type="match status" value="1"/>
</dbReference>
<feature type="domain" description="Aminoglycoside phosphotransferase" evidence="1">
    <location>
        <begin position="26"/>
        <end position="242"/>
    </location>
</feature>
<reference evidence="2 3" key="1">
    <citation type="submission" date="2020-03" db="EMBL/GenBank/DDBJ databases">
        <title>Whole genome shotgun sequence of Phytohabitans suffuscus NBRC 105367.</title>
        <authorList>
            <person name="Komaki H."/>
            <person name="Tamura T."/>
        </authorList>
    </citation>
    <scope>NUCLEOTIDE SEQUENCE [LARGE SCALE GENOMIC DNA]</scope>
    <source>
        <strain evidence="2 3">NBRC 105367</strain>
    </source>
</reference>